<dbReference type="InterPro" id="IPR050109">
    <property type="entry name" value="HTH-type_TetR-like_transc_reg"/>
</dbReference>
<dbReference type="InterPro" id="IPR001647">
    <property type="entry name" value="HTH_TetR"/>
</dbReference>
<dbReference type="GO" id="GO:0000976">
    <property type="term" value="F:transcription cis-regulatory region binding"/>
    <property type="evidence" value="ECO:0007669"/>
    <property type="project" value="TreeGrafter"/>
</dbReference>
<evidence type="ECO:0000313" key="8">
    <source>
        <dbReference type="Proteomes" id="UP000245507"/>
    </source>
</evidence>
<dbReference type="Proteomes" id="UP000245507">
    <property type="component" value="Unassembled WGS sequence"/>
</dbReference>
<keyword evidence="8" id="KW-1185">Reference proteome</keyword>
<evidence type="ECO:0000256" key="3">
    <source>
        <dbReference type="ARBA" id="ARBA00023125"/>
    </source>
</evidence>
<feature type="domain" description="HTH tetR-type" evidence="6">
    <location>
        <begin position="7"/>
        <end position="67"/>
    </location>
</feature>
<keyword evidence="4" id="KW-0804">Transcription</keyword>
<protein>
    <submittedName>
        <fullName evidence="7">TetR family transcriptional regulator</fullName>
    </submittedName>
</protein>
<dbReference type="Pfam" id="PF13977">
    <property type="entry name" value="TetR_C_6"/>
    <property type="match status" value="1"/>
</dbReference>
<dbReference type="EMBL" id="QGDD01000006">
    <property type="protein sequence ID" value="PWN02361.1"/>
    <property type="molecule type" value="Genomic_DNA"/>
</dbReference>
<proteinExistence type="predicted"/>
<dbReference type="PANTHER" id="PTHR30055">
    <property type="entry name" value="HTH-TYPE TRANSCRIPTIONAL REGULATOR RUTR"/>
    <property type="match status" value="1"/>
</dbReference>
<evidence type="ECO:0000256" key="5">
    <source>
        <dbReference type="PROSITE-ProRule" id="PRU00335"/>
    </source>
</evidence>
<organism evidence="7 8">
    <name type="scientific">Nocardioides silvaticus</name>
    <dbReference type="NCBI Taxonomy" id="2201891"/>
    <lineage>
        <taxon>Bacteria</taxon>
        <taxon>Bacillati</taxon>
        <taxon>Actinomycetota</taxon>
        <taxon>Actinomycetes</taxon>
        <taxon>Propionibacteriales</taxon>
        <taxon>Nocardioidaceae</taxon>
        <taxon>Nocardioides</taxon>
    </lineage>
</organism>
<name>A0A316TFY2_9ACTN</name>
<keyword evidence="3 5" id="KW-0238">DNA-binding</keyword>
<dbReference type="RefSeq" id="WP_109695055.1">
    <property type="nucleotide sequence ID" value="NZ_QGDD01000006.1"/>
</dbReference>
<dbReference type="InterPro" id="IPR009057">
    <property type="entry name" value="Homeodomain-like_sf"/>
</dbReference>
<feature type="DNA-binding region" description="H-T-H motif" evidence="5">
    <location>
        <begin position="30"/>
        <end position="49"/>
    </location>
</feature>
<keyword evidence="1" id="KW-0678">Repressor</keyword>
<keyword evidence="2" id="KW-0805">Transcription regulation</keyword>
<evidence type="ECO:0000256" key="4">
    <source>
        <dbReference type="ARBA" id="ARBA00023163"/>
    </source>
</evidence>
<dbReference type="SUPFAM" id="SSF46689">
    <property type="entry name" value="Homeodomain-like"/>
    <property type="match status" value="1"/>
</dbReference>
<sequence length="201" mass="22178">MARVSADVRRELLIEAAIRVMARDGVARTTTRAIVGEADMRLGAFHYCFRSKAELLEQVIRAITTHTLEPALVALGKDGTLEERLLGGLRGYWDHVVKYPEEHRVTYELTQYAVREPDLADVARKQYEIYLEANTTILDTVAASTGIAWSAPVPVLARSMAAMIDGMTLLYLNEGDAETAWAALELGMRHLLAQAEPAPVA</sequence>
<dbReference type="PANTHER" id="PTHR30055:SF226">
    <property type="entry name" value="HTH-TYPE TRANSCRIPTIONAL REGULATOR PKSA"/>
    <property type="match status" value="1"/>
</dbReference>
<gene>
    <name evidence="7" type="ORF">DJ010_14775</name>
</gene>
<comment type="caution">
    <text evidence="7">The sequence shown here is derived from an EMBL/GenBank/DDBJ whole genome shotgun (WGS) entry which is preliminary data.</text>
</comment>
<evidence type="ECO:0000256" key="1">
    <source>
        <dbReference type="ARBA" id="ARBA00022491"/>
    </source>
</evidence>
<evidence type="ECO:0000256" key="2">
    <source>
        <dbReference type="ARBA" id="ARBA00023015"/>
    </source>
</evidence>
<evidence type="ECO:0000313" key="7">
    <source>
        <dbReference type="EMBL" id="PWN02361.1"/>
    </source>
</evidence>
<dbReference type="Pfam" id="PF00440">
    <property type="entry name" value="TetR_N"/>
    <property type="match status" value="1"/>
</dbReference>
<dbReference type="InterPro" id="IPR036271">
    <property type="entry name" value="Tet_transcr_reg_TetR-rel_C_sf"/>
</dbReference>
<dbReference type="Gene3D" id="1.10.357.10">
    <property type="entry name" value="Tetracycline Repressor, domain 2"/>
    <property type="match status" value="1"/>
</dbReference>
<dbReference type="PROSITE" id="PS50977">
    <property type="entry name" value="HTH_TETR_2"/>
    <property type="match status" value="1"/>
</dbReference>
<dbReference type="OrthoDB" id="5242433at2"/>
<dbReference type="SUPFAM" id="SSF48498">
    <property type="entry name" value="Tetracyclin repressor-like, C-terminal domain"/>
    <property type="match status" value="1"/>
</dbReference>
<dbReference type="GO" id="GO:0003700">
    <property type="term" value="F:DNA-binding transcription factor activity"/>
    <property type="evidence" value="ECO:0007669"/>
    <property type="project" value="TreeGrafter"/>
</dbReference>
<evidence type="ECO:0000259" key="6">
    <source>
        <dbReference type="PROSITE" id="PS50977"/>
    </source>
</evidence>
<dbReference type="InterPro" id="IPR039538">
    <property type="entry name" value="BetI_C"/>
</dbReference>
<reference evidence="7 8" key="1">
    <citation type="submission" date="2018-05" db="EMBL/GenBank/DDBJ databases">
        <title>Nocardioides silvaticus genome.</title>
        <authorList>
            <person name="Li C."/>
            <person name="Wang G."/>
        </authorList>
    </citation>
    <scope>NUCLEOTIDE SEQUENCE [LARGE SCALE GENOMIC DNA]</scope>
    <source>
        <strain evidence="7 8">CCTCC AB 2018079</strain>
    </source>
</reference>
<accession>A0A316TFY2</accession>
<dbReference type="AlphaFoldDB" id="A0A316TFY2"/>